<gene>
    <name evidence="4" type="ORF">FJTKL_01430</name>
</gene>
<dbReference type="InterPro" id="IPR054464">
    <property type="entry name" value="ULD_fung"/>
</dbReference>
<dbReference type="Proteomes" id="UP001600888">
    <property type="component" value="Unassembled WGS sequence"/>
</dbReference>
<feature type="signal peptide" evidence="2">
    <location>
        <begin position="1"/>
        <end position="18"/>
    </location>
</feature>
<dbReference type="PANTHER" id="PTHR13484:SF0">
    <property type="entry name" value="PRE-MRNA 3'-END-PROCESSING FACTOR FIP1"/>
    <property type="match status" value="1"/>
</dbReference>
<organism evidence="4 5">
    <name type="scientific">Diaporthe vaccinii</name>
    <dbReference type="NCBI Taxonomy" id="105482"/>
    <lineage>
        <taxon>Eukaryota</taxon>
        <taxon>Fungi</taxon>
        <taxon>Dikarya</taxon>
        <taxon>Ascomycota</taxon>
        <taxon>Pezizomycotina</taxon>
        <taxon>Sordariomycetes</taxon>
        <taxon>Sordariomycetidae</taxon>
        <taxon>Diaporthales</taxon>
        <taxon>Diaporthaceae</taxon>
        <taxon>Diaporthe</taxon>
        <taxon>Diaporthe eres species complex</taxon>
    </lineage>
</organism>
<feature type="compositionally biased region" description="Low complexity" evidence="1">
    <location>
        <begin position="238"/>
        <end position="276"/>
    </location>
</feature>
<comment type="caution">
    <text evidence="4">The sequence shown here is derived from an EMBL/GenBank/DDBJ whole genome shotgun (WGS) entry which is preliminary data.</text>
</comment>
<proteinExistence type="predicted"/>
<evidence type="ECO:0000256" key="1">
    <source>
        <dbReference type="SAM" id="MobiDB-lite"/>
    </source>
</evidence>
<dbReference type="InterPro" id="IPR051187">
    <property type="entry name" value="Pre-mRNA_3'-end_processing_reg"/>
</dbReference>
<evidence type="ECO:0000313" key="5">
    <source>
        <dbReference type="Proteomes" id="UP001600888"/>
    </source>
</evidence>
<evidence type="ECO:0000313" key="4">
    <source>
        <dbReference type="EMBL" id="KAL2276037.1"/>
    </source>
</evidence>
<dbReference type="EMBL" id="JBAWTH010000123">
    <property type="protein sequence ID" value="KAL2276037.1"/>
    <property type="molecule type" value="Genomic_DNA"/>
</dbReference>
<evidence type="ECO:0000256" key="2">
    <source>
        <dbReference type="SAM" id="SignalP"/>
    </source>
</evidence>
<feature type="chain" id="PRO_5045031835" description="Ubiquitin-like domain-containing protein" evidence="2">
    <location>
        <begin position="19"/>
        <end position="922"/>
    </location>
</feature>
<reference evidence="4 5" key="1">
    <citation type="submission" date="2024-03" db="EMBL/GenBank/DDBJ databases">
        <title>A high-quality draft genome sequence of Diaporthe vaccinii, a causative agent of upright dieback and viscid rot disease in cranberry plants.</title>
        <authorList>
            <person name="Sarrasin M."/>
            <person name="Lang B.F."/>
            <person name="Burger G."/>
        </authorList>
    </citation>
    <scope>NUCLEOTIDE SEQUENCE [LARGE SCALE GENOMIC DNA]</scope>
    <source>
        <strain evidence="4 5">IS7</strain>
    </source>
</reference>
<protein>
    <recommendedName>
        <fullName evidence="3">Ubiquitin-like domain-containing protein</fullName>
    </recommendedName>
</protein>
<feature type="region of interest" description="Disordered" evidence="1">
    <location>
        <begin position="761"/>
        <end position="861"/>
    </location>
</feature>
<evidence type="ECO:0000259" key="3">
    <source>
        <dbReference type="Pfam" id="PF22893"/>
    </source>
</evidence>
<keyword evidence="2" id="KW-0732">Signal</keyword>
<dbReference type="PANTHER" id="PTHR13484">
    <property type="entry name" value="FIP1-LIKE 1 PROTEIN"/>
    <property type="match status" value="1"/>
</dbReference>
<feature type="region of interest" description="Disordered" evidence="1">
    <location>
        <begin position="518"/>
        <end position="569"/>
    </location>
</feature>
<sequence length="922" mass="103948">MEAAASIIGIVSFGLGLAKSLQAFVDSVIEAEETITLIVAEVNATASTLKRLQDFIDQDRAASEEEHRATVFNSTGIREIGVCALQCQKIYVQIIIIIERASMQAGEDESQDTGTQNTVANELKKPAVRLEAFSKNVTKLGRKMRWPWLEPRIKRCQEHLGRLKVTLMLSLQVFLIAESRARASVARILGTDDENEMRDRAETLRKKMTQMRAKMSPPKQSDRQPPGSDNGASEEADASGSNSNTSTTSVISSSSSEVRPDSPASSSSSSLISEPVRGSRRPRRLRVSRALRTFRALEAQIRKRTERKSIFKKDSISVMFEAYLIHPVPGPFPGNSSPPPMKLPFGHRRLTREVKRALRKFNPWDILLILSPQHRVLVDRVVRHVQRAAASTTNVCLVAIDVDGHVDVDGHSDSDISDLEAGDLVWNRMVLFFRYEAARARKGTTEAGTDAIGGRSRFTATVRNIFLGSRRRSKKRLEVQESDDQQRREDDRTAEDERMRVEFQDKVEAEIIKREAETRARQEEERLSRQRQEDHDRRVADEARSNLLDAQRKEEREERRRREEREELKRQMRDAITLEMRARQKQEGQDQALKDADAALEDVEKGIGEGELKMPEPEHAKEILEDERAEMKAKMEHAEVEKAKPPVTFKDAVGRKFSFPFHLVQTWEGIEDLIKQAFAHVEVIGPQVQEGHYDLMDSEGQVILPSLWSVAIKPGETVSMRMWPENKHPLPSPQHMSPEQRMNYETARRRHVAAPQPQGGYLGAAHHGGLVQDMPSPPGHKTEKLPPRPSRSRPVAGHLLSSAPGMRQFPPPGGEGAWPAMVDIVEGGRPKKKKRQPKRNLSFVSGSKPDKKGGKNKHKHPILNVEKSRVEHLRGTDKVEDVEDIDKELGLNGLEGVEQMAAKDIDELLEMWTSSARNEDQS</sequence>
<dbReference type="Pfam" id="PF22893">
    <property type="entry name" value="ULD_2"/>
    <property type="match status" value="1"/>
</dbReference>
<feature type="region of interest" description="Disordered" evidence="1">
    <location>
        <begin position="476"/>
        <end position="501"/>
    </location>
</feature>
<feature type="region of interest" description="Disordered" evidence="1">
    <location>
        <begin position="208"/>
        <end position="284"/>
    </location>
</feature>
<name>A0ABR4E0S9_9PEZI</name>
<keyword evidence="5" id="KW-1185">Reference proteome</keyword>
<feature type="domain" description="Ubiquitin-like" evidence="3">
    <location>
        <begin position="643"/>
        <end position="725"/>
    </location>
</feature>
<accession>A0ABR4E0S9</accession>
<dbReference type="EMBL" id="JBAWTH010000123">
    <property type="protein sequence ID" value="KAL2276036.1"/>
    <property type="molecule type" value="Genomic_DNA"/>
</dbReference>